<feature type="transmembrane region" description="Helical" evidence="1">
    <location>
        <begin position="52"/>
        <end position="73"/>
    </location>
</feature>
<accession>A0ABP8K9Z1</accession>
<gene>
    <name evidence="2" type="ORF">GCM10023153_32540</name>
</gene>
<feature type="transmembrane region" description="Helical" evidence="1">
    <location>
        <begin position="110"/>
        <end position="130"/>
    </location>
</feature>
<dbReference type="Proteomes" id="UP001500390">
    <property type="component" value="Unassembled WGS sequence"/>
</dbReference>
<evidence type="ECO:0000313" key="3">
    <source>
        <dbReference type="Proteomes" id="UP001500390"/>
    </source>
</evidence>
<evidence type="ECO:0000256" key="1">
    <source>
        <dbReference type="SAM" id="Phobius"/>
    </source>
</evidence>
<keyword evidence="1" id="KW-0472">Membrane</keyword>
<feature type="transmembrane region" description="Helical" evidence="1">
    <location>
        <begin position="136"/>
        <end position="155"/>
    </location>
</feature>
<name>A0ABP8K9Z1_9MICO</name>
<evidence type="ECO:0000313" key="2">
    <source>
        <dbReference type="EMBL" id="GAA4402985.1"/>
    </source>
</evidence>
<protein>
    <submittedName>
        <fullName evidence="2">Uncharacterized protein</fullName>
    </submittedName>
</protein>
<sequence>MAGAVVFIASYSPVFGPVVSTFAWVAGLAGVAAVLFAHYLRPVSLGPLARPGPLALAAYCGCVLGELALISLGSRALVAAGYSQLRPALIAAVVGLHFIPFAWAFAERMFLHLGGVVALIGVTGLGVGALGVRHAAHASAVVAGLAMLTILALYAQGRFAPQTLEPTAGS</sequence>
<feature type="transmembrane region" description="Helical" evidence="1">
    <location>
        <begin position="21"/>
        <end position="40"/>
    </location>
</feature>
<reference evidence="3" key="1">
    <citation type="journal article" date="2019" name="Int. J. Syst. Evol. Microbiol.">
        <title>The Global Catalogue of Microorganisms (GCM) 10K type strain sequencing project: providing services to taxonomists for standard genome sequencing and annotation.</title>
        <authorList>
            <consortium name="The Broad Institute Genomics Platform"/>
            <consortium name="The Broad Institute Genome Sequencing Center for Infectious Disease"/>
            <person name="Wu L."/>
            <person name="Ma J."/>
        </authorList>
    </citation>
    <scope>NUCLEOTIDE SEQUENCE [LARGE SCALE GENOMIC DNA]</scope>
    <source>
        <strain evidence="3">JCM 17738</strain>
    </source>
</reference>
<proteinExistence type="predicted"/>
<organism evidence="2 3">
    <name type="scientific">Ornithinibacter aureus</name>
    <dbReference type="NCBI Taxonomy" id="622664"/>
    <lineage>
        <taxon>Bacteria</taxon>
        <taxon>Bacillati</taxon>
        <taxon>Actinomycetota</taxon>
        <taxon>Actinomycetes</taxon>
        <taxon>Micrococcales</taxon>
        <taxon>Intrasporangiaceae</taxon>
        <taxon>Ornithinibacter</taxon>
    </lineage>
</organism>
<dbReference type="EMBL" id="BAABFX010000049">
    <property type="protein sequence ID" value="GAA4402985.1"/>
    <property type="molecule type" value="Genomic_DNA"/>
</dbReference>
<keyword evidence="3" id="KW-1185">Reference proteome</keyword>
<keyword evidence="1" id="KW-1133">Transmembrane helix</keyword>
<dbReference type="RefSeq" id="WP_246196970.1">
    <property type="nucleotide sequence ID" value="NZ_BAABFX010000049.1"/>
</dbReference>
<keyword evidence="1" id="KW-0812">Transmembrane</keyword>
<comment type="caution">
    <text evidence="2">The sequence shown here is derived from an EMBL/GenBank/DDBJ whole genome shotgun (WGS) entry which is preliminary data.</text>
</comment>
<feature type="transmembrane region" description="Helical" evidence="1">
    <location>
        <begin position="85"/>
        <end position="103"/>
    </location>
</feature>